<dbReference type="FunFam" id="1.20.58.90:FF:000004">
    <property type="entry name" value="Syntaxin 10"/>
    <property type="match status" value="1"/>
</dbReference>
<evidence type="ECO:0000256" key="3">
    <source>
        <dbReference type="ARBA" id="ARBA00022448"/>
    </source>
</evidence>
<reference evidence="13 14" key="1">
    <citation type="journal article" date="2011" name="Genome Res.">
        <title>Phylogeny-wide analysis of social amoeba genomes highlights ancient origins for complex intercellular communication.</title>
        <authorList>
            <person name="Heidel A.J."/>
            <person name="Lawal H.M."/>
            <person name="Felder M."/>
            <person name="Schilde C."/>
            <person name="Helps N.R."/>
            <person name="Tunggal B."/>
            <person name="Rivero F."/>
            <person name="John U."/>
            <person name="Schleicher M."/>
            <person name="Eichinger L."/>
            <person name="Platzer M."/>
            <person name="Noegel A.A."/>
            <person name="Schaap P."/>
            <person name="Gloeckner G."/>
        </authorList>
    </citation>
    <scope>NUCLEOTIDE SEQUENCE [LARGE SCALE GENOMIC DNA]</scope>
    <source>
        <strain evidence="14">ATCC 26659 / Pp 5 / PN500</strain>
    </source>
</reference>
<dbReference type="Pfam" id="PF09177">
    <property type="entry name" value="STX6_10_61_N"/>
    <property type="match status" value="1"/>
</dbReference>
<evidence type="ECO:0000256" key="2">
    <source>
        <dbReference type="ARBA" id="ARBA00009063"/>
    </source>
</evidence>
<organism evidence="13 14">
    <name type="scientific">Heterostelium pallidum (strain ATCC 26659 / Pp 5 / PN500)</name>
    <name type="common">Cellular slime mold</name>
    <name type="synonym">Polysphondylium pallidum</name>
    <dbReference type="NCBI Taxonomy" id="670386"/>
    <lineage>
        <taxon>Eukaryota</taxon>
        <taxon>Amoebozoa</taxon>
        <taxon>Evosea</taxon>
        <taxon>Eumycetozoa</taxon>
        <taxon>Dictyostelia</taxon>
        <taxon>Acytosteliales</taxon>
        <taxon>Acytosteliaceae</taxon>
        <taxon>Heterostelium</taxon>
    </lineage>
</organism>
<dbReference type="InterPro" id="IPR010989">
    <property type="entry name" value="SNARE"/>
</dbReference>
<keyword evidence="8" id="KW-0333">Golgi apparatus</keyword>
<dbReference type="RefSeq" id="XP_020433128.1">
    <property type="nucleotide sequence ID" value="XM_020576716.1"/>
</dbReference>
<evidence type="ECO:0000256" key="7">
    <source>
        <dbReference type="ARBA" id="ARBA00023002"/>
    </source>
</evidence>
<feature type="domain" description="T-SNARE coiled-coil homology" evidence="12">
    <location>
        <begin position="465"/>
        <end position="527"/>
    </location>
</feature>
<evidence type="ECO:0000256" key="4">
    <source>
        <dbReference type="ARBA" id="ARBA00022692"/>
    </source>
</evidence>
<dbReference type="InParanoid" id="D3BBH7"/>
<evidence type="ECO:0000256" key="1">
    <source>
        <dbReference type="ARBA" id="ARBA00006484"/>
    </source>
</evidence>
<dbReference type="PANTHER" id="PTHR44196:SF1">
    <property type="entry name" value="DEHYDROGENASE_REDUCTASE SDR FAMILY MEMBER 7B"/>
    <property type="match status" value="1"/>
</dbReference>
<dbReference type="CDD" id="cd21443">
    <property type="entry name" value="SNARE_NTD_STX6_STX10"/>
    <property type="match status" value="1"/>
</dbReference>
<feature type="transmembrane region" description="Helical" evidence="11">
    <location>
        <begin position="537"/>
        <end position="558"/>
    </location>
</feature>
<dbReference type="GO" id="GO:0016491">
    <property type="term" value="F:oxidoreductase activity"/>
    <property type="evidence" value="ECO:0007669"/>
    <property type="project" value="UniProtKB-KW"/>
</dbReference>
<dbReference type="PRINTS" id="PR00081">
    <property type="entry name" value="GDHRDH"/>
</dbReference>
<keyword evidence="4 11" id="KW-0812">Transmembrane</keyword>
<feature type="transmembrane region" description="Helical" evidence="11">
    <location>
        <begin position="20"/>
        <end position="41"/>
    </location>
</feature>
<keyword evidence="9 11" id="KW-0472">Membrane</keyword>
<dbReference type="Proteomes" id="UP000001396">
    <property type="component" value="Unassembled WGS sequence"/>
</dbReference>
<dbReference type="SUPFAM" id="SSF51735">
    <property type="entry name" value="NAD(P)-binding Rossmann-fold domains"/>
    <property type="match status" value="1"/>
</dbReference>
<dbReference type="InterPro" id="IPR002347">
    <property type="entry name" value="SDR_fam"/>
</dbReference>
<dbReference type="SMART" id="SM00822">
    <property type="entry name" value="PKS_KR"/>
    <property type="match status" value="1"/>
</dbReference>
<comment type="subcellular location">
    <subcellularLocation>
        <location evidence="10">Golgi apparatus</location>
        <location evidence="10">trans-Golgi network membrane</location>
        <topology evidence="10">Single-pass type IV membrane protein</topology>
    </subcellularLocation>
</comment>
<evidence type="ECO:0000256" key="5">
    <source>
        <dbReference type="ARBA" id="ARBA00022927"/>
    </source>
</evidence>
<gene>
    <name evidence="13" type="primary">syn10</name>
    <name evidence="13" type="ORF">PPL_05845</name>
</gene>
<dbReference type="GO" id="GO:0005794">
    <property type="term" value="C:Golgi apparatus"/>
    <property type="evidence" value="ECO:0007669"/>
    <property type="project" value="UniProtKB-SubCell"/>
</dbReference>
<keyword evidence="3" id="KW-0813">Transport</keyword>
<comment type="similarity">
    <text evidence="2">Belongs to the syntaxin family.</text>
</comment>
<dbReference type="STRING" id="670386.D3BBH7"/>
<dbReference type="GO" id="GO:0016020">
    <property type="term" value="C:membrane"/>
    <property type="evidence" value="ECO:0007669"/>
    <property type="project" value="InterPro"/>
</dbReference>
<name>D3BBH7_HETP5</name>
<evidence type="ECO:0000256" key="6">
    <source>
        <dbReference type="ARBA" id="ARBA00022989"/>
    </source>
</evidence>
<dbReference type="PANTHER" id="PTHR44196">
    <property type="entry name" value="DEHYDROGENASE/REDUCTASE SDR FAMILY MEMBER 7B"/>
    <property type="match status" value="1"/>
</dbReference>
<dbReference type="SUPFAM" id="SSF58038">
    <property type="entry name" value="SNARE fusion complex"/>
    <property type="match status" value="1"/>
</dbReference>
<dbReference type="PROSITE" id="PS50192">
    <property type="entry name" value="T_SNARE"/>
    <property type="match status" value="1"/>
</dbReference>
<dbReference type="InterPro" id="IPR015260">
    <property type="entry name" value="Syntaxin-6/10/61_N"/>
</dbReference>
<dbReference type="SMART" id="SM00397">
    <property type="entry name" value="t_SNARE"/>
    <property type="match status" value="1"/>
</dbReference>
<dbReference type="InterPro" id="IPR057326">
    <property type="entry name" value="KR_dom"/>
</dbReference>
<accession>D3BBH7</accession>
<comment type="similarity">
    <text evidence="1">Belongs to the short-chain dehydrogenases/reductases (SDR) family.</text>
</comment>
<evidence type="ECO:0000256" key="10">
    <source>
        <dbReference type="ARBA" id="ARBA00037801"/>
    </source>
</evidence>
<dbReference type="InterPro" id="IPR036291">
    <property type="entry name" value="NAD(P)-bd_dom_sf"/>
</dbReference>
<evidence type="ECO:0000313" key="14">
    <source>
        <dbReference type="Proteomes" id="UP000001396"/>
    </source>
</evidence>
<dbReference type="CDD" id="cd15841">
    <property type="entry name" value="SNARE_Qc"/>
    <property type="match status" value="1"/>
</dbReference>
<evidence type="ECO:0000256" key="11">
    <source>
        <dbReference type="SAM" id="Phobius"/>
    </source>
</evidence>
<evidence type="ECO:0000256" key="9">
    <source>
        <dbReference type="ARBA" id="ARBA00023136"/>
    </source>
</evidence>
<keyword evidence="7" id="KW-0560">Oxidoreductase</keyword>
<evidence type="ECO:0000313" key="13">
    <source>
        <dbReference type="EMBL" id="EFA81010.1"/>
    </source>
</evidence>
<dbReference type="Pfam" id="PF00106">
    <property type="entry name" value="adh_short"/>
    <property type="match status" value="1"/>
</dbReference>
<dbReference type="Gene3D" id="3.40.50.720">
    <property type="entry name" value="NAD(P)-binding Rossmann-like Domain"/>
    <property type="match status" value="1"/>
</dbReference>
<evidence type="ECO:0000259" key="12">
    <source>
        <dbReference type="PROSITE" id="PS50192"/>
    </source>
</evidence>
<keyword evidence="6 11" id="KW-1133">Transmembrane helix</keyword>
<dbReference type="AlphaFoldDB" id="D3BBH7"/>
<keyword evidence="5" id="KW-0653">Protein transport</keyword>
<evidence type="ECO:0000256" key="8">
    <source>
        <dbReference type="ARBA" id="ARBA00023034"/>
    </source>
</evidence>
<dbReference type="EMBL" id="ADBJ01000026">
    <property type="protein sequence ID" value="EFA81010.1"/>
    <property type="molecule type" value="Genomic_DNA"/>
</dbReference>
<dbReference type="CDD" id="cd05233">
    <property type="entry name" value="SDR_c"/>
    <property type="match status" value="1"/>
</dbReference>
<dbReference type="Gene3D" id="1.20.58.90">
    <property type="match status" value="1"/>
</dbReference>
<dbReference type="InterPro" id="IPR000727">
    <property type="entry name" value="T_SNARE_dom"/>
</dbReference>
<dbReference type="GeneID" id="31361329"/>
<comment type="caution">
    <text evidence="13">The sequence shown here is derived from an EMBL/GenBank/DDBJ whole genome shotgun (WGS) entry which is preliminary data.</text>
</comment>
<sequence length="561" mass="63864">MDKFKEFLISFKKIIPDIGLLLVGAFAHLLFILFSPIFHIIGQLKLKQFPEPKTIIITGASSGIGRELALLYAAKGKFLALTGRNQERLNEVAKQCRAKGATVETTTIGVTNRSELEQWIDMIDKKSNVDVVIANAAVSEPSAPNDLSYEEKVRYLTDTNVYGVLNTILPLLQRFRDRHHGQIVVVGSLSTYVTHIFPAYVGSKSWCHGWTNTLRQELAPYGIGVTYIAPGMVDTHMSDVLGDMKKPMMKSPRDSAIIFKDAISENAPWVTDNTPTHYLVYLLNTVPLRLKDGYQVLTNYGYPDGNKMQDPYYFGQSNIQQSIKGLQALHQRWQALLDTNTFKNEEFRWSQNELKRILNDVEADINDLMDSILVVEKFPDRFNIDMMEIEKRKRFIRESRAAVDDVKRDMSSQQVTAKIERDKQNELLNTERRQNMQRESKYSGINRAYEEDTNEFLRENMQIQQEYFNNQDQELEELAQGVAIIGEMGHAMKNEAEIQGNILDRLGDRAAKSQGALGGVMRRLDKLMEATSSKVQWLMIGILAAIFVILVVISLTILKKK</sequence>
<dbReference type="SUPFAM" id="SSF47661">
    <property type="entry name" value="t-snare proteins"/>
    <property type="match status" value="1"/>
</dbReference>
<dbReference type="GO" id="GO:0015031">
    <property type="term" value="P:protein transport"/>
    <property type="evidence" value="ECO:0007669"/>
    <property type="project" value="UniProtKB-KW"/>
</dbReference>
<dbReference type="FunCoup" id="D3BBH7">
    <property type="interactions" value="2"/>
</dbReference>
<dbReference type="GO" id="GO:0048193">
    <property type="term" value="P:Golgi vesicle transport"/>
    <property type="evidence" value="ECO:0007669"/>
    <property type="project" value="InterPro"/>
</dbReference>
<keyword evidence="14" id="KW-1185">Reference proteome</keyword>
<protein>
    <submittedName>
        <fullName evidence="13">Putative syntaxin 10</fullName>
    </submittedName>
</protein>
<proteinExistence type="inferred from homology"/>
<dbReference type="Gene3D" id="1.20.5.110">
    <property type="match status" value="1"/>
</dbReference>